<name>A0ACC3DHI7_9PEZI</name>
<evidence type="ECO:0000313" key="2">
    <source>
        <dbReference type="Proteomes" id="UP001186974"/>
    </source>
</evidence>
<dbReference type="Proteomes" id="UP001186974">
    <property type="component" value="Unassembled WGS sequence"/>
</dbReference>
<sequence>MAETATTAAAATENEEKEAQQYWGYLFREDRCGTDRFNRLLAGIAHYITGTLSPSSSPDLTPSQLSLFYKRVGGNYDALFHETPSSSISFIYKSLGCLHSLQPLPDDDGYGSPSVPALKKSGFVTWQTIQLLLGPEEHVPFLQNAVKEFEIVDPETGKLFPSLLPKACFPLHPDKDMVEWYEGVGEKLQREAEEEKSRAEPNEHTPSEDGAQSDTSVEEREDAAKYFANPFYRDTQGRPGISRQGSRLVDSLFFSVPQSCFASLETDARTLLT</sequence>
<protein>
    <submittedName>
        <fullName evidence="1">Uncharacterized protein</fullName>
    </submittedName>
</protein>
<organism evidence="1 2">
    <name type="scientific">Coniosporium uncinatum</name>
    <dbReference type="NCBI Taxonomy" id="93489"/>
    <lineage>
        <taxon>Eukaryota</taxon>
        <taxon>Fungi</taxon>
        <taxon>Dikarya</taxon>
        <taxon>Ascomycota</taxon>
        <taxon>Pezizomycotina</taxon>
        <taxon>Dothideomycetes</taxon>
        <taxon>Dothideomycetes incertae sedis</taxon>
        <taxon>Coniosporium</taxon>
    </lineage>
</organism>
<keyword evidence="2" id="KW-1185">Reference proteome</keyword>
<evidence type="ECO:0000313" key="1">
    <source>
        <dbReference type="EMBL" id="KAK3073984.1"/>
    </source>
</evidence>
<gene>
    <name evidence="1" type="ORF">LTS18_014333</name>
</gene>
<dbReference type="EMBL" id="JAWDJW010004567">
    <property type="protein sequence ID" value="KAK3073984.1"/>
    <property type="molecule type" value="Genomic_DNA"/>
</dbReference>
<proteinExistence type="predicted"/>
<reference evidence="1" key="1">
    <citation type="submission" date="2024-09" db="EMBL/GenBank/DDBJ databases">
        <title>Black Yeasts Isolated from many extreme environments.</title>
        <authorList>
            <person name="Coleine C."/>
            <person name="Stajich J.E."/>
            <person name="Selbmann L."/>
        </authorList>
    </citation>
    <scope>NUCLEOTIDE SEQUENCE</scope>
    <source>
        <strain evidence="1">CCFEE 5737</strain>
    </source>
</reference>
<comment type="caution">
    <text evidence="1">The sequence shown here is derived from an EMBL/GenBank/DDBJ whole genome shotgun (WGS) entry which is preliminary data.</text>
</comment>
<accession>A0ACC3DHI7</accession>